<keyword evidence="7 10" id="KW-1133">Transmembrane helix</keyword>
<feature type="transmembrane region" description="Helical" evidence="10">
    <location>
        <begin position="343"/>
        <end position="367"/>
    </location>
</feature>
<dbReference type="PROSITE" id="PS00216">
    <property type="entry name" value="SUGAR_TRANSPORT_1"/>
    <property type="match status" value="1"/>
</dbReference>
<evidence type="ECO:0000313" key="13">
    <source>
        <dbReference type="Proteomes" id="UP000054662"/>
    </source>
</evidence>
<dbReference type="GO" id="GO:0022857">
    <property type="term" value="F:transmembrane transporter activity"/>
    <property type="evidence" value="ECO:0007669"/>
    <property type="project" value="InterPro"/>
</dbReference>
<feature type="transmembrane region" description="Helical" evidence="10">
    <location>
        <begin position="103"/>
        <end position="124"/>
    </location>
</feature>
<dbReference type="OrthoDB" id="5368493at2"/>
<comment type="caution">
    <text evidence="12">The sequence shown here is derived from an EMBL/GenBank/DDBJ whole genome shotgun (WGS) entry which is preliminary data.</text>
</comment>
<dbReference type="RefSeq" id="WP_058493958.1">
    <property type="nucleotide sequence ID" value="NZ_CBCRUR010000008.1"/>
</dbReference>
<dbReference type="InterPro" id="IPR005829">
    <property type="entry name" value="Sugar_transporter_CS"/>
</dbReference>
<dbReference type="InterPro" id="IPR003663">
    <property type="entry name" value="Sugar/inositol_transpt"/>
</dbReference>
<evidence type="ECO:0000256" key="10">
    <source>
        <dbReference type="SAM" id="Phobius"/>
    </source>
</evidence>
<evidence type="ECO:0000256" key="9">
    <source>
        <dbReference type="RuleBase" id="RU003346"/>
    </source>
</evidence>
<keyword evidence="3 9" id="KW-0813">Transport</keyword>
<dbReference type="PATRIC" id="fig|45076.6.peg.2409"/>
<evidence type="ECO:0000256" key="6">
    <source>
        <dbReference type="ARBA" id="ARBA00022692"/>
    </source>
</evidence>
<evidence type="ECO:0000256" key="2">
    <source>
        <dbReference type="ARBA" id="ARBA00010992"/>
    </source>
</evidence>
<feature type="transmembrane region" description="Helical" evidence="10">
    <location>
        <begin position="136"/>
        <end position="158"/>
    </location>
</feature>
<dbReference type="NCBIfam" id="TIGR00879">
    <property type="entry name" value="SP"/>
    <property type="match status" value="1"/>
</dbReference>
<feature type="transmembrane region" description="Helical" evidence="10">
    <location>
        <begin position="313"/>
        <end position="337"/>
    </location>
</feature>
<dbReference type="EMBL" id="LNZC01000027">
    <property type="protein sequence ID" value="KTD76973.1"/>
    <property type="molecule type" value="Genomic_DNA"/>
</dbReference>
<dbReference type="InterPro" id="IPR005828">
    <property type="entry name" value="MFS_sugar_transport-like"/>
</dbReference>
<dbReference type="STRING" id="45076.Lwor_2198"/>
<keyword evidence="6 10" id="KW-0812">Transmembrane</keyword>
<proteinExistence type="inferred from homology"/>
<sequence length="471" mass="52182">MHKGVNSLVFVIALIAGFAGFLLGFDSSLLANVKDQVVEQLSLSQLQWSWVVSISLIGCMLSIPLSGFIADKISRRSLLQMVASGFIVGAAICAFTHHVYLLLWGRFIMGFCVGIASYIAPLFISEMAPPQQRGTLVLFNGLAITFGQAIAYLTGFLLHDYSATSWRCLFWIGSLPAIVLFLGMSGLPHSPAWILKQKGRDETLKILRRIRPQGYNVEQELEEMNTHKAFDKPNLLSLFKMPVVAVLLVGICLGIFQQFAGINALKYYGPVIFESAGFLPVKNAILATCCIGTINCIFTLITLLSVDRLGRRPLLLCGTLIASLSLFAVSYVLHAHFEGQKYWVLGFLSIYVMGYCISVGSLFWVLIAEIYPFKVRAMAMSIATVTQFAANFVVSISFLSVYQSFGQVFTFSMFGSFCLLACAFIYYFVPETTGVSLEHIEDRLLSGKKIRDIGQPVSDKRKIKKFELLMD</sequence>
<dbReference type="Gene3D" id="1.20.1250.20">
    <property type="entry name" value="MFS general substrate transporter like domains"/>
    <property type="match status" value="1"/>
</dbReference>
<evidence type="ECO:0000313" key="12">
    <source>
        <dbReference type="EMBL" id="KTD76973.1"/>
    </source>
</evidence>
<feature type="transmembrane region" description="Helical" evidence="10">
    <location>
        <begin position="47"/>
        <end position="70"/>
    </location>
</feature>
<keyword evidence="13" id="KW-1185">Reference proteome</keyword>
<dbReference type="AlphaFoldDB" id="A0A0W1A6J9"/>
<dbReference type="PROSITE" id="PS50850">
    <property type="entry name" value="MFS"/>
    <property type="match status" value="1"/>
</dbReference>
<evidence type="ECO:0000259" key="11">
    <source>
        <dbReference type="PROSITE" id="PS50850"/>
    </source>
</evidence>
<evidence type="ECO:0000256" key="5">
    <source>
        <dbReference type="ARBA" id="ARBA00022597"/>
    </source>
</evidence>
<evidence type="ECO:0000256" key="7">
    <source>
        <dbReference type="ARBA" id="ARBA00022989"/>
    </source>
</evidence>
<dbReference type="GO" id="GO:0005886">
    <property type="term" value="C:plasma membrane"/>
    <property type="evidence" value="ECO:0007669"/>
    <property type="project" value="UniProtKB-SubCell"/>
</dbReference>
<keyword evidence="8 10" id="KW-0472">Membrane</keyword>
<feature type="transmembrane region" description="Helical" evidence="10">
    <location>
        <begin position="243"/>
        <end position="265"/>
    </location>
</feature>
<protein>
    <submittedName>
        <fullName evidence="12">Sugar-proton symporter</fullName>
    </submittedName>
</protein>
<comment type="subcellular location">
    <subcellularLocation>
        <location evidence="1">Cell membrane</location>
        <topology evidence="1">Multi-pass membrane protein</topology>
    </subcellularLocation>
</comment>
<keyword evidence="4" id="KW-1003">Cell membrane</keyword>
<feature type="transmembrane region" description="Helical" evidence="10">
    <location>
        <begin position="408"/>
        <end position="429"/>
    </location>
</feature>
<dbReference type="PANTHER" id="PTHR48020">
    <property type="entry name" value="PROTON MYO-INOSITOL COTRANSPORTER"/>
    <property type="match status" value="1"/>
</dbReference>
<dbReference type="InterPro" id="IPR050814">
    <property type="entry name" value="Myo-inositol_Transporter"/>
</dbReference>
<keyword evidence="5" id="KW-0762">Sugar transport</keyword>
<evidence type="ECO:0000256" key="8">
    <source>
        <dbReference type="ARBA" id="ARBA00023136"/>
    </source>
</evidence>
<reference evidence="12 13" key="1">
    <citation type="submission" date="2015-11" db="EMBL/GenBank/DDBJ databases">
        <title>Genomic analysis of 38 Legionella species identifies large and diverse effector repertoires.</title>
        <authorList>
            <person name="Burstein D."/>
            <person name="Amaro F."/>
            <person name="Zusman T."/>
            <person name="Lifshitz Z."/>
            <person name="Cohen O."/>
            <person name="Gilbert J.A."/>
            <person name="Pupko T."/>
            <person name="Shuman H.A."/>
            <person name="Segal G."/>
        </authorList>
    </citation>
    <scope>NUCLEOTIDE SEQUENCE [LARGE SCALE GENOMIC DNA]</scope>
    <source>
        <strain evidence="12 13">ATCC 49508</strain>
    </source>
</reference>
<evidence type="ECO:0000256" key="1">
    <source>
        <dbReference type="ARBA" id="ARBA00004651"/>
    </source>
</evidence>
<dbReference type="InterPro" id="IPR020846">
    <property type="entry name" value="MFS_dom"/>
</dbReference>
<dbReference type="PROSITE" id="PS00217">
    <property type="entry name" value="SUGAR_TRANSPORT_2"/>
    <property type="match status" value="1"/>
</dbReference>
<comment type="similarity">
    <text evidence="2 9">Belongs to the major facilitator superfamily. Sugar transporter (TC 2.A.1.1) family.</text>
</comment>
<feature type="transmembrane region" description="Helical" evidence="10">
    <location>
        <begin position="379"/>
        <end position="402"/>
    </location>
</feature>
<organism evidence="12 13">
    <name type="scientific">Legionella worsleiensis</name>
    <dbReference type="NCBI Taxonomy" id="45076"/>
    <lineage>
        <taxon>Bacteria</taxon>
        <taxon>Pseudomonadati</taxon>
        <taxon>Pseudomonadota</taxon>
        <taxon>Gammaproteobacteria</taxon>
        <taxon>Legionellales</taxon>
        <taxon>Legionellaceae</taxon>
        <taxon>Legionella</taxon>
    </lineage>
</organism>
<dbReference type="SUPFAM" id="SSF103473">
    <property type="entry name" value="MFS general substrate transporter"/>
    <property type="match status" value="1"/>
</dbReference>
<dbReference type="InterPro" id="IPR036259">
    <property type="entry name" value="MFS_trans_sf"/>
</dbReference>
<dbReference type="Proteomes" id="UP000054662">
    <property type="component" value="Unassembled WGS sequence"/>
</dbReference>
<name>A0A0W1A6J9_9GAMM</name>
<feature type="transmembrane region" description="Helical" evidence="10">
    <location>
        <begin position="170"/>
        <end position="195"/>
    </location>
</feature>
<dbReference type="Pfam" id="PF00083">
    <property type="entry name" value="Sugar_tr"/>
    <property type="match status" value="1"/>
</dbReference>
<dbReference type="FunFam" id="1.20.1250.20:FF:000218">
    <property type="entry name" value="facilitated trehalose transporter Tret1"/>
    <property type="match status" value="1"/>
</dbReference>
<evidence type="ECO:0000256" key="4">
    <source>
        <dbReference type="ARBA" id="ARBA00022475"/>
    </source>
</evidence>
<feature type="transmembrane region" description="Helical" evidence="10">
    <location>
        <begin position="77"/>
        <end position="97"/>
    </location>
</feature>
<gene>
    <name evidence="12" type="ORF">Lwor_2198</name>
</gene>
<accession>A0A0W1A6J9</accession>
<feature type="domain" description="Major facilitator superfamily (MFS) profile" evidence="11">
    <location>
        <begin position="12"/>
        <end position="433"/>
    </location>
</feature>
<dbReference type="PRINTS" id="PR00171">
    <property type="entry name" value="SUGRTRNSPORT"/>
</dbReference>
<feature type="transmembrane region" description="Helical" evidence="10">
    <location>
        <begin position="285"/>
        <end position="306"/>
    </location>
</feature>
<dbReference type="PANTHER" id="PTHR48020:SF12">
    <property type="entry name" value="PROTON MYO-INOSITOL COTRANSPORTER"/>
    <property type="match status" value="1"/>
</dbReference>
<evidence type="ECO:0000256" key="3">
    <source>
        <dbReference type="ARBA" id="ARBA00022448"/>
    </source>
</evidence>